<protein>
    <recommendedName>
        <fullName evidence="16">Cytidyltransferase-like domain-containing protein</fullName>
    </recommendedName>
</protein>
<dbReference type="InterPro" id="IPR004821">
    <property type="entry name" value="Cyt_trans-like"/>
</dbReference>
<dbReference type="OrthoDB" id="422187at2759"/>
<evidence type="ECO:0000256" key="14">
    <source>
        <dbReference type="ARBA" id="ARBA00049001"/>
    </source>
</evidence>
<evidence type="ECO:0000256" key="2">
    <source>
        <dbReference type="ARBA" id="ARBA00004658"/>
    </source>
</evidence>
<comment type="caution">
    <text evidence="17">The sequence shown here is derived from an EMBL/GenBank/DDBJ whole genome shotgun (WGS) entry which is preliminary data.</text>
</comment>
<feature type="compositionally biased region" description="Basic and acidic residues" evidence="15">
    <location>
        <begin position="297"/>
        <end position="309"/>
    </location>
</feature>
<proteinExistence type="inferred from homology"/>
<dbReference type="FunFam" id="3.40.50.620:FF:000074">
    <property type="entry name" value="Nicotinamide-nucleotide adenylyltransferase"/>
    <property type="match status" value="1"/>
</dbReference>
<keyword evidence="5" id="KW-0597">Phosphoprotein</keyword>
<dbReference type="InterPro" id="IPR005248">
    <property type="entry name" value="NadD/NMNAT"/>
</dbReference>
<feature type="compositionally biased region" description="Basic and acidic residues" evidence="15">
    <location>
        <begin position="383"/>
        <end position="392"/>
    </location>
</feature>
<organism evidence="17 18">
    <name type="scientific">Apophysomyces ossiformis</name>
    <dbReference type="NCBI Taxonomy" id="679940"/>
    <lineage>
        <taxon>Eukaryota</taxon>
        <taxon>Fungi</taxon>
        <taxon>Fungi incertae sedis</taxon>
        <taxon>Mucoromycota</taxon>
        <taxon>Mucoromycotina</taxon>
        <taxon>Mucoromycetes</taxon>
        <taxon>Mucorales</taxon>
        <taxon>Mucorineae</taxon>
        <taxon>Mucoraceae</taxon>
        <taxon>Apophysomyces</taxon>
    </lineage>
</organism>
<comment type="catalytic activity">
    <reaction evidence="14">
        <text>beta-nicotinamide D-ribonucleotide + ATP + H(+) = diphosphate + NAD(+)</text>
        <dbReference type="Rhea" id="RHEA:21360"/>
        <dbReference type="ChEBI" id="CHEBI:14649"/>
        <dbReference type="ChEBI" id="CHEBI:15378"/>
        <dbReference type="ChEBI" id="CHEBI:30616"/>
        <dbReference type="ChEBI" id="CHEBI:33019"/>
        <dbReference type="ChEBI" id="CHEBI:57540"/>
        <dbReference type="EC" id="2.7.7.1"/>
    </reaction>
</comment>
<evidence type="ECO:0000256" key="8">
    <source>
        <dbReference type="ARBA" id="ARBA00022695"/>
    </source>
</evidence>
<accession>A0A8H7BL91</accession>
<dbReference type="GO" id="GO:0000309">
    <property type="term" value="F:nicotinamide-nucleotide adenylyltransferase activity"/>
    <property type="evidence" value="ECO:0007669"/>
    <property type="project" value="UniProtKB-EC"/>
</dbReference>
<dbReference type="NCBIfam" id="TIGR00482">
    <property type="entry name" value="nicotinate (nicotinamide) nucleotide adenylyltransferase"/>
    <property type="match status" value="1"/>
</dbReference>
<dbReference type="Proteomes" id="UP000605846">
    <property type="component" value="Unassembled WGS sequence"/>
</dbReference>
<dbReference type="Gene3D" id="3.40.50.620">
    <property type="entry name" value="HUPs"/>
    <property type="match status" value="1"/>
</dbReference>
<evidence type="ECO:0000313" key="18">
    <source>
        <dbReference type="Proteomes" id="UP000605846"/>
    </source>
</evidence>
<dbReference type="AlphaFoldDB" id="A0A8H7BL91"/>
<sequence>MTTDSSTTKTPTSADPGHLDFEDDYVFPRHYLPKVMKDESKIPLVIVACGSFSPITYLHLRMFEMAQDHFKERNEYELLTGYYSPVSDAYMKEGLAKAKHRVKMCQLAVESTSDWLMVDSWESRQQTYQRTAVVLDHFDHELNTVGGGILTKSGEKRKIRIMLLAGGDLIASFGHPGVWDPNDLHHIVGIYGCVIIERTGTDVYGFLLSHDILYQHRMNVTVIKQLIHNDISSTKIRLFVKRGMSIKYLLPNPVIDYIHLHKLSTDPASSSPAKKTKKKKKNRKTNKAHHAAPLTTEDNHNVDEKKESKTTSNEQIEPAASGPEKKSSEVLSKQASSKKNNKDGQAKVQEIDEHMDPTPRYARVMRITTEEETYVEPIPYEEGWSRIADKPRGQSQSSSPSVSESLTKKQRENMARAAKRKEEKAHQEALQAQRLRQHQKELERQRINEFYSKGAGKHTPWGKKASSKVPTATAGLNEHGQLIWD</sequence>
<comment type="similarity">
    <text evidence="4">Belongs to the eukaryotic NMN adenylyltransferase family.</text>
</comment>
<evidence type="ECO:0000256" key="1">
    <source>
        <dbReference type="ARBA" id="ARBA00004123"/>
    </source>
</evidence>
<feature type="region of interest" description="Disordered" evidence="15">
    <location>
        <begin position="265"/>
        <end position="361"/>
    </location>
</feature>
<dbReference type="EMBL" id="JABAYA010000254">
    <property type="protein sequence ID" value="KAF7721553.1"/>
    <property type="molecule type" value="Genomic_DNA"/>
</dbReference>
<dbReference type="PANTHER" id="PTHR12039:SF0">
    <property type="entry name" value="NICOTINAMIDE-NUCLEOTIDE ADENYLYLTRANSFERASE"/>
    <property type="match status" value="1"/>
</dbReference>
<evidence type="ECO:0000256" key="7">
    <source>
        <dbReference type="ARBA" id="ARBA00022679"/>
    </source>
</evidence>
<keyword evidence="7" id="KW-0808">Transferase</keyword>
<feature type="compositionally biased region" description="Polar residues" evidence="15">
    <location>
        <begin position="329"/>
        <end position="338"/>
    </location>
</feature>
<feature type="compositionally biased region" description="Basic and acidic residues" evidence="15">
    <location>
        <begin position="438"/>
        <end position="447"/>
    </location>
</feature>
<dbReference type="PANTHER" id="PTHR12039">
    <property type="entry name" value="NICOTINAMIDE MONONUCLEOTIDE ADENYLYLTRANSFERASE"/>
    <property type="match status" value="1"/>
</dbReference>
<name>A0A8H7BL91_9FUNG</name>
<comment type="pathway">
    <text evidence="3">Cofactor biosynthesis; NAD(+) biosynthesis; deamido-NAD(+) from nicotinate D-ribonucleotide: step 1/1.</text>
</comment>
<reference evidence="17" key="1">
    <citation type="submission" date="2020-01" db="EMBL/GenBank/DDBJ databases">
        <title>Genome Sequencing of Three Apophysomyces-Like Fungal Strains Confirms a Novel Fungal Genus in the Mucoromycota with divergent Burkholderia-like Endosymbiotic Bacteria.</title>
        <authorList>
            <person name="Stajich J.E."/>
            <person name="Macias A.M."/>
            <person name="Carter-House D."/>
            <person name="Lovett B."/>
            <person name="Kasson L.R."/>
            <person name="Berry K."/>
            <person name="Grigoriev I."/>
            <person name="Chang Y."/>
            <person name="Spatafora J."/>
            <person name="Kasson M.T."/>
        </authorList>
    </citation>
    <scope>NUCLEOTIDE SEQUENCE</scope>
    <source>
        <strain evidence="17">NRRL A-21654</strain>
    </source>
</reference>
<dbReference type="UniPathway" id="UPA00253">
    <property type="reaction ID" value="UER00332"/>
</dbReference>
<feature type="compositionally biased region" description="Basic residues" evidence="15">
    <location>
        <begin position="274"/>
        <end position="290"/>
    </location>
</feature>
<keyword evidence="10" id="KW-0067">ATP-binding</keyword>
<evidence type="ECO:0000313" key="17">
    <source>
        <dbReference type="EMBL" id="KAF7721553.1"/>
    </source>
</evidence>
<dbReference type="Pfam" id="PF01467">
    <property type="entry name" value="CTP_transf_like"/>
    <property type="match status" value="1"/>
</dbReference>
<comment type="pathway">
    <text evidence="2">Cofactor biosynthesis; NAD(+) biosynthesis; NAD(+) from nicotinamide D-ribonucleotide: step 1/1.</text>
</comment>
<evidence type="ECO:0000259" key="16">
    <source>
        <dbReference type="Pfam" id="PF01467"/>
    </source>
</evidence>
<feature type="compositionally biased region" description="Low complexity" evidence="15">
    <location>
        <begin position="395"/>
        <end position="405"/>
    </location>
</feature>
<comment type="subcellular location">
    <subcellularLocation>
        <location evidence="1">Nucleus</location>
    </subcellularLocation>
</comment>
<keyword evidence="6" id="KW-0662">Pyridine nucleotide biosynthesis</keyword>
<dbReference type="GO" id="GO:0005634">
    <property type="term" value="C:nucleus"/>
    <property type="evidence" value="ECO:0007669"/>
    <property type="project" value="UniProtKB-SubCell"/>
</dbReference>
<dbReference type="SUPFAM" id="SSF52374">
    <property type="entry name" value="Nucleotidylyl transferase"/>
    <property type="match status" value="1"/>
</dbReference>
<evidence type="ECO:0000256" key="5">
    <source>
        <dbReference type="ARBA" id="ARBA00022553"/>
    </source>
</evidence>
<evidence type="ECO:0000256" key="13">
    <source>
        <dbReference type="ARBA" id="ARBA00048721"/>
    </source>
</evidence>
<dbReference type="InterPro" id="IPR051182">
    <property type="entry name" value="Euk_NMN_adenylyltrnsfrase"/>
</dbReference>
<comment type="catalytic activity">
    <reaction evidence="13">
        <text>nicotinate beta-D-ribonucleotide + ATP + H(+) = deamido-NAD(+) + diphosphate</text>
        <dbReference type="Rhea" id="RHEA:22860"/>
        <dbReference type="ChEBI" id="CHEBI:15378"/>
        <dbReference type="ChEBI" id="CHEBI:30616"/>
        <dbReference type="ChEBI" id="CHEBI:33019"/>
        <dbReference type="ChEBI" id="CHEBI:57502"/>
        <dbReference type="ChEBI" id="CHEBI:58437"/>
        <dbReference type="EC" id="2.7.7.18"/>
    </reaction>
</comment>
<feature type="compositionally biased region" description="Basic and acidic residues" evidence="15">
    <location>
        <begin position="340"/>
        <end position="357"/>
    </location>
</feature>
<feature type="domain" description="Cytidyltransferase-like" evidence="16">
    <location>
        <begin position="47"/>
        <end position="237"/>
    </location>
</feature>
<gene>
    <name evidence="17" type="ORF">EC973_004492</name>
</gene>
<keyword evidence="18" id="KW-1185">Reference proteome</keyword>
<keyword evidence="11" id="KW-0520">NAD</keyword>
<dbReference type="GO" id="GO:0005524">
    <property type="term" value="F:ATP binding"/>
    <property type="evidence" value="ECO:0007669"/>
    <property type="project" value="UniProtKB-KW"/>
</dbReference>
<evidence type="ECO:0000256" key="6">
    <source>
        <dbReference type="ARBA" id="ARBA00022642"/>
    </source>
</evidence>
<evidence type="ECO:0000256" key="15">
    <source>
        <dbReference type="SAM" id="MobiDB-lite"/>
    </source>
</evidence>
<evidence type="ECO:0000256" key="10">
    <source>
        <dbReference type="ARBA" id="ARBA00022840"/>
    </source>
</evidence>
<keyword evidence="9" id="KW-0547">Nucleotide-binding</keyword>
<dbReference type="InterPro" id="IPR045094">
    <property type="entry name" value="NMNAT_euk"/>
</dbReference>
<dbReference type="GO" id="GO:0009435">
    <property type="term" value="P:NAD+ biosynthetic process"/>
    <property type="evidence" value="ECO:0007669"/>
    <property type="project" value="UniProtKB-UniPathway"/>
</dbReference>
<dbReference type="InterPro" id="IPR014729">
    <property type="entry name" value="Rossmann-like_a/b/a_fold"/>
</dbReference>
<feature type="region of interest" description="Disordered" evidence="15">
    <location>
        <begin position="380"/>
        <end position="485"/>
    </location>
</feature>
<evidence type="ECO:0000256" key="4">
    <source>
        <dbReference type="ARBA" id="ARBA00007064"/>
    </source>
</evidence>
<evidence type="ECO:0000256" key="11">
    <source>
        <dbReference type="ARBA" id="ARBA00023027"/>
    </source>
</evidence>
<evidence type="ECO:0000256" key="9">
    <source>
        <dbReference type="ARBA" id="ARBA00022741"/>
    </source>
</evidence>
<keyword evidence="12" id="KW-0539">Nucleus</keyword>
<keyword evidence="8" id="KW-0548">Nucleotidyltransferase</keyword>
<dbReference type="GO" id="GO:0004515">
    <property type="term" value="F:nicotinate-nucleotide adenylyltransferase activity"/>
    <property type="evidence" value="ECO:0007669"/>
    <property type="project" value="UniProtKB-EC"/>
</dbReference>
<dbReference type="CDD" id="cd09286">
    <property type="entry name" value="NMNAT_Eukarya"/>
    <property type="match status" value="1"/>
</dbReference>
<evidence type="ECO:0000256" key="12">
    <source>
        <dbReference type="ARBA" id="ARBA00023242"/>
    </source>
</evidence>
<feature type="compositionally biased region" description="Basic and acidic residues" evidence="15">
    <location>
        <begin position="406"/>
        <end position="427"/>
    </location>
</feature>
<evidence type="ECO:0000256" key="3">
    <source>
        <dbReference type="ARBA" id="ARBA00005019"/>
    </source>
</evidence>